<accession>A0A4M9X7Z0</accession>
<organism evidence="2 3">
    <name type="scientific">Streptococcus pneumoniae</name>
    <dbReference type="NCBI Taxonomy" id="1313"/>
    <lineage>
        <taxon>Bacteria</taxon>
        <taxon>Bacillati</taxon>
        <taxon>Bacillota</taxon>
        <taxon>Bacilli</taxon>
        <taxon>Lactobacillales</taxon>
        <taxon>Streptococcaceae</taxon>
        <taxon>Streptococcus</taxon>
    </lineage>
</organism>
<proteinExistence type="predicted"/>
<evidence type="ECO:0000313" key="3">
    <source>
        <dbReference type="Proteomes" id="UP000311674"/>
    </source>
</evidence>
<evidence type="ECO:0000256" key="1">
    <source>
        <dbReference type="SAM" id="SignalP"/>
    </source>
</evidence>
<dbReference type="AlphaFoldDB" id="A0A4M9X7Z0"/>
<name>A0A4M9X7Z0_STREE</name>
<evidence type="ECO:0000313" key="2">
    <source>
        <dbReference type="EMBL" id="VSC31614.1"/>
    </source>
</evidence>
<dbReference type="Proteomes" id="UP000311674">
    <property type="component" value="Unassembled WGS sequence"/>
</dbReference>
<keyword evidence="1" id="KW-0732">Signal</keyword>
<reference evidence="2 3" key="1">
    <citation type="submission" date="2019-04" db="EMBL/GenBank/DDBJ databases">
        <authorList>
            <consortium name="Pathogen Informatics"/>
        </authorList>
    </citation>
    <scope>NUCLEOTIDE SEQUENCE [LARGE SCALE GENOMIC DNA]</scope>
    <source>
        <strain evidence="2 3">GPSC148</strain>
    </source>
</reference>
<dbReference type="EMBL" id="CABBMN010000008">
    <property type="protein sequence ID" value="VSC31614.1"/>
    <property type="molecule type" value="Genomic_DNA"/>
</dbReference>
<protein>
    <submittedName>
        <fullName evidence="2">Uncharacterized protein</fullName>
    </submittedName>
</protein>
<feature type="chain" id="PRO_5021505811" evidence="1">
    <location>
        <begin position="21"/>
        <end position="78"/>
    </location>
</feature>
<sequence length="78" mass="8814">MAKVLLAVVFVVRFINVADATTFGNSYNGASSVEILQARYDGAAWNYPGSGYQFAWFTLYKTPNYFLSILRCSPFYSY</sequence>
<feature type="signal peptide" evidence="1">
    <location>
        <begin position="1"/>
        <end position="20"/>
    </location>
</feature>
<gene>
    <name evidence="2" type="ORF">SAMEA3390019_01168</name>
</gene>